<evidence type="ECO:0000313" key="3">
    <source>
        <dbReference type="Proteomes" id="UP000298681"/>
    </source>
</evidence>
<dbReference type="Proteomes" id="UP000298681">
    <property type="component" value="Unassembled WGS sequence"/>
</dbReference>
<feature type="transmembrane region" description="Helical" evidence="1">
    <location>
        <begin position="48"/>
        <end position="68"/>
    </location>
</feature>
<comment type="caution">
    <text evidence="2">The sequence shown here is derived from an EMBL/GenBank/DDBJ whole genome shotgun (WGS) entry which is preliminary data.</text>
</comment>
<feature type="transmembrane region" description="Helical" evidence="1">
    <location>
        <begin position="74"/>
        <end position="91"/>
    </location>
</feature>
<keyword evidence="3" id="KW-1185">Reference proteome</keyword>
<feature type="transmembrane region" description="Helical" evidence="1">
    <location>
        <begin position="6"/>
        <end position="27"/>
    </location>
</feature>
<keyword evidence="1" id="KW-1133">Transmembrane helix</keyword>
<evidence type="ECO:0000313" key="2">
    <source>
        <dbReference type="EMBL" id="TKS54928.1"/>
    </source>
</evidence>
<sequence>MPWLLIPLAILLLPVLVVAAWPLSLWWRYRRGPVLRPVRDWQLALQAWLLLPALPMLLFGAWLAQQWWAPAATAWAAGGALAGIALGAVRVAMTRVSRSPDGLRWYTPERWIALGLSLLVTAKVVWTLWQGWQAWNGAIPLEAWRAARVTLFALGGLVLGQSLGYAWGLRWRLRDRSARRGPSIRR</sequence>
<organism evidence="2 3">
    <name type="scientific">Luteimonas yindakuii</name>
    <dbReference type="NCBI Taxonomy" id="2565782"/>
    <lineage>
        <taxon>Bacteria</taxon>
        <taxon>Pseudomonadati</taxon>
        <taxon>Pseudomonadota</taxon>
        <taxon>Gammaproteobacteria</taxon>
        <taxon>Lysobacterales</taxon>
        <taxon>Lysobacteraceae</taxon>
        <taxon>Luteimonas</taxon>
    </lineage>
</organism>
<dbReference type="AlphaFoldDB" id="A0A4Z1RDM8"/>
<protein>
    <submittedName>
        <fullName evidence="2">DUF1453 domain-containing protein</fullName>
    </submittedName>
</protein>
<evidence type="ECO:0000256" key="1">
    <source>
        <dbReference type="SAM" id="Phobius"/>
    </source>
</evidence>
<name>A0A4Z1RDM8_9GAMM</name>
<accession>A0A4Z1RDM8</accession>
<dbReference type="RefSeq" id="WP_134674284.1">
    <property type="nucleotide sequence ID" value="NZ_SPUH01000001.1"/>
</dbReference>
<proteinExistence type="predicted"/>
<keyword evidence="1" id="KW-0812">Transmembrane</keyword>
<feature type="transmembrane region" description="Helical" evidence="1">
    <location>
        <begin position="149"/>
        <end position="169"/>
    </location>
</feature>
<feature type="transmembrane region" description="Helical" evidence="1">
    <location>
        <begin position="111"/>
        <end position="129"/>
    </location>
</feature>
<dbReference type="EMBL" id="SPUH01000001">
    <property type="protein sequence ID" value="TKS54928.1"/>
    <property type="molecule type" value="Genomic_DNA"/>
</dbReference>
<reference evidence="2 3" key="1">
    <citation type="submission" date="2019-01" db="EMBL/GenBank/DDBJ databases">
        <authorList>
            <person name="Zhang S."/>
        </authorList>
    </citation>
    <scope>NUCLEOTIDE SEQUENCE [LARGE SCALE GENOMIC DNA]</scope>
    <source>
        <strain evidence="2 3">1626</strain>
    </source>
</reference>
<gene>
    <name evidence="2" type="ORF">E4582_09235</name>
</gene>
<keyword evidence="1" id="KW-0472">Membrane</keyword>